<evidence type="ECO:0008006" key="3">
    <source>
        <dbReference type="Google" id="ProtNLM"/>
    </source>
</evidence>
<reference evidence="1 2" key="1">
    <citation type="submission" date="2019-03" db="EMBL/GenBank/DDBJ databases">
        <title>Genomic Encyclopedia of Type Strains, Phase IV (KMG-IV): sequencing the most valuable type-strain genomes for metagenomic binning, comparative biology and taxonomic classification.</title>
        <authorList>
            <person name="Goeker M."/>
        </authorList>
    </citation>
    <scope>NUCLEOTIDE SEQUENCE [LARGE SCALE GENOMIC DNA]</scope>
    <source>
        <strain evidence="1 2">DSM 45361</strain>
    </source>
</reference>
<evidence type="ECO:0000313" key="1">
    <source>
        <dbReference type="EMBL" id="TDP97238.1"/>
    </source>
</evidence>
<dbReference type="Proteomes" id="UP000295444">
    <property type="component" value="Unassembled WGS sequence"/>
</dbReference>
<sequence>MRRTVERHYTEYVSARLPVLRRTAFLLCGDDHRADDLVQTAITA</sequence>
<evidence type="ECO:0000313" key="2">
    <source>
        <dbReference type="Proteomes" id="UP000295444"/>
    </source>
</evidence>
<comment type="caution">
    <text evidence="1">The sequence shown here is derived from an EMBL/GenBank/DDBJ whole genome shotgun (WGS) entry which is preliminary data.</text>
</comment>
<name>A0A4V6PVT7_LABRH</name>
<gene>
    <name evidence="1" type="ORF">EV186_103201</name>
</gene>
<dbReference type="GO" id="GO:0003700">
    <property type="term" value="F:DNA-binding transcription factor activity"/>
    <property type="evidence" value="ECO:0007669"/>
    <property type="project" value="InterPro"/>
</dbReference>
<organism evidence="1 2">
    <name type="scientific">Labedaea rhizosphaerae</name>
    <dbReference type="NCBI Taxonomy" id="598644"/>
    <lineage>
        <taxon>Bacteria</taxon>
        <taxon>Bacillati</taxon>
        <taxon>Actinomycetota</taxon>
        <taxon>Actinomycetes</taxon>
        <taxon>Pseudonocardiales</taxon>
        <taxon>Pseudonocardiaceae</taxon>
        <taxon>Labedaea</taxon>
    </lineage>
</organism>
<dbReference type="AlphaFoldDB" id="A0A4V6PVT7"/>
<keyword evidence="2" id="KW-1185">Reference proteome</keyword>
<accession>A0A4V6PVT7</accession>
<dbReference type="InterPro" id="IPR013325">
    <property type="entry name" value="RNA_pol_sigma_r2"/>
</dbReference>
<protein>
    <recommendedName>
        <fullName evidence="3">Sigma-70-like protein</fullName>
    </recommendedName>
</protein>
<proteinExistence type="predicted"/>
<dbReference type="SUPFAM" id="SSF88946">
    <property type="entry name" value="Sigma2 domain of RNA polymerase sigma factors"/>
    <property type="match status" value="1"/>
</dbReference>
<dbReference type="Gene3D" id="1.10.1740.10">
    <property type="match status" value="1"/>
</dbReference>
<dbReference type="EMBL" id="SNXZ01000003">
    <property type="protein sequence ID" value="TDP97238.1"/>
    <property type="molecule type" value="Genomic_DNA"/>
</dbReference>
<dbReference type="GO" id="GO:0006352">
    <property type="term" value="P:DNA-templated transcription initiation"/>
    <property type="evidence" value="ECO:0007669"/>
    <property type="project" value="InterPro"/>
</dbReference>